<organism evidence="1 2">
    <name type="scientific">Ixodes persulcatus</name>
    <name type="common">Taiga tick</name>
    <dbReference type="NCBI Taxonomy" id="34615"/>
    <lineage>
        <taxon>Eukaryota</taxon>
        <taxon>Metazoa</taxon>
        <taxon>Ecdysozoa</taxon>
        <taxon>Arthropoda</taxon>
        <taxon>Chelicerata</taxon>
        <taxon>Arachnida</taxon>
        <taxon>Acari</taxon>
        <taxon>Parasitiformes</taxon>
        <taxon>Ixodida</taxon>
        <taxon>Ixodoidea</taxon>
        <taxon>Ixodidae</taxon>
        <taxon>Ixodinae</taxon>
        <taxon>Ixodes</taxon>
    </lineage>
</organism>
<accession>A0AC60Q2V9</accession>
<name>A0AC60Q2V9_IXOPE</name>
<reference evidence="1 2" key="1">
    <citation type="journal article" date="2020" name="Cell">
        <title>Large-Scale Comparative Analyses of Tick Genomes Elucidate Their Genetic Diversity and Vector Capacities.</title>
        <authorList>
            <consortium name="Tick Genome and Microbiome Consortium (TIGMIC)"/>
            <person name="Jia N."/>
            <person name="Wang J."/>
            <person name="Shi W."/>
            <person name="Du L."/>
            <person name="Sun Y."/>
            <person name="Zhan W."/>
            <person name="Jiang J.F."/>
            <person name="Wang Q."/>
            <person name="Zhang B."/>
            <person name="Ji P."/>
            <person name="Bell-Sakyi L."/>
            <person name="Cui X.M."/>
            <person name="Yuan T.T."/>
            <person name="Jiang B.G."/>
            <person name="Yang W.F."/>
            <person name="Lam T.T."/>
            <person name="Chang Q.C."/>
            <person name="Ding S.J."/>
            <person name="Wang X.J."/>
            <person name="Zhu J.G."/>
            <person name="Ruan X.D."/>
            <person name="Zhao L."/>
            <person name="Wei J.T."/>
            <person name="Ye R.Z."/>
            <person name="Que T.C."/>
            <person name="Du C.H."/>
            <person name="Zhou Y.H."/>
            <person name="Cheng J.X."/>
            <person name="Dai P.F."/>
            <person name="Guo W.B."/>
            <person name="Han X.H."/>
            <person name="Huang E.J."/>
            <person name="Li L.F."/>
            <person name="Wei W."/>
            <person name="Gao Y.C."/>
            <person name="Liu J.Z."/>
            <person name="Shao H.Z."/>
            <person name="Wang X."/>
            <person name="Wang C.C."/>
            <person name="Yang T.C."/>
            <person name="Huo Q.B."/>
            <person name="Li W."/>
            <person name="Chen H.Y."/>
            <person name="Chen S.E."/>
            <person name="Zhou L.G."/>
            <person name="Ni X.B."/>
            <person name="Tian J.H."/>
            <person name="Sheng Y."/>
            <person name="Liu T."/>
            <person name="Pan Y.S."/>
            <person name="Xia L.Y."/>
            <person name="Li J."/>
            <person name="Zhao F."/>
            <person name="Cao W.C."/>
        </authorList>
    </citation>
    <scope>NUCLEOTIDE SEQUENCE [LARGE SCALE GENOMIC DNA]</scope>
    <source>
        <strain evidence="1">Iper-2018</strain>
    </source>
</reference>
<proteinExistence type="predicted"/>
<dbReference type="Proteomes" id="UP000805193">
    <property type="component" value="Unassembled WGS sequence"/>
</dbReference>
<dbReference type="EMBL" id="JABSTQ010009615">
    <property type="protein sequence ID" value="KAG0427565.1"/>
    <property type="molecule type" value="Genomic_DNA"/>
</dbReference>
<gene>
    <name evidence="1" type="ORF">HPB47_025399</name>
</gene>
<sequence length="559" mass="61922">MNRLRRTRGVVRSAVSHTLAKIDALLENPDSTEVQLRIPLQYLTEKQAALNDLDSDIPAAITDDALEDEVEGAEEHRLRISTSLTRLHYTLDTFAANAQPRLPDAPPVNPPLTATIVRSHRTVALPKLQVPMFASNLRDWQGFWDHFNVTIHANPDLPPIEKFKYLMTYLTDHAKRAVEGIRLSDQNYELAVRTLQDRFGRRDILIDDHIDQLLNLPVINTSSDVAKLRQLHDAIRFRTTSLEGLDVPPSSYVVVLHRVLMRCLPADLAILYRQKLRESTPPSSTSTPNLAPEDQPHRTLRNLESPLNTPHPLLAPQVATPVLLLSSSKQLEHGHQVHQGMDLLWEYLSPFNQSAASRLHQASSFDHLLPGFITYLFSGDSDGERKTMRRKSSGPKRLPEMEQTLLRGLGCGPAREFCCLAVGLAPSPRRGGGWPPGQPPPPSLPPPPPPRPVPAPRHSLVRRDYHDLGPVYANNQALSTRLQMGADDTTPIPEKQDEERSCEGALIDLDCDGDCVAPVCRRSASSPSVGSRALVLSDLDSFPQPVPLPDGAQSPSPTL</sequence>
<protein>
    <submittedName>
        <fullName evidence="1">Uncharacterized protein</fullName>
    </submittedName>
</protein>
<comment type="caution">
    <text evidence="1">The sequence shown here is derived from an EMBL/GenBank/DDBJ whole genome shotgun (WGS) entry which is preliminary data.</text>
</comment>
<evidence type="ECO:0000313" key="1">
    <source>
        <dbReference type="EMBL" id="KAG0427565.1"/>
    </source>
</evidence>
<keyword evidence="2" id="KW-1185">Reference proteome</keyword>
<evidence type="ECO:0000313" key="2">
    <source>
        <dbReference type="Proteomes" id="UP000805193"/>
    </source>
</evidence>